<gene>
    <name evidence="1" type="ORF">CRV2_00018159</name>
</gene>
<dbReference type="Proteomes" id="UP000836387">
    <property type="component" value="Unassembled WGS sequence"/>
</dbReference>
<sequence>MPRPTVDYLIYTCSSAPLNMRFSSLVAVLSGLVATVAAGAVSYPRPDIYSKSAHFSLKVNGEQMYTVSYDRYDYVHLSMDTGSPTEFRIKAMTESKINTYRITPMNLPIKAKVEGQELVFSLKQAHYLIVKINDRKEFVIMIDPKETDVPKERGDGIFNVLDYKADNTGKTLNAGIQSAMDAAGKKPGSIVYVPPGLYQMGNLVLRNRTSLYLAGGATLRFTGNAKDYKKYFKKGDLFDATWWISTEFDSQDIKIYGRGTIDGNGKNTRDNKYMAKLVVPAGTKNFRFDGPLVRDGSFWAVTPIQVTGCYLTNIKILDRFDVTQNDGIDVIESTRVTVRRAIAIANDDSFSTKTWLEDYGQTVPYPYRPRELRDVTFDDCLAWTYCYGYKVGQGVHELQENVVFKNSVVYKAGVGLGIHHLFGTAAANKVTFENIDIEDLAGSPGGRATWLAIWIREGLKRGVGPITNTVIKNIKARKQGGKNGFLSGWNSTVKVSGVTFSDVYMNGASKPATTLKEMNLDNANHTFTEGIKFANTK</sequence>
<evidence type="ECO:0000313" key="1">
    <source>
        <dbReference type="EMBL" id="CAG9952055.1"/>
    </source>
</evidence>
<organism evidence="1 2">
    <name type="scientific">Clonostachys rosea f. rosea IK726</name>
    <dbReference type="NCBI Taxonomy" id="1349383"/>
    <lineage>
        <taxon>Eukaryota</taxon>
        <taxon>Fungi</taxon>
        <taxon>Dikarya</taxon>
        <taxon>Ascomycota</taxon>
        <taxon>Pezizomycotina</taxon>
        <taxon>Sordariomycetes</taxon>
        <taxon>Hypocreomycetidae</taxon>
        <taxon>Hypocreales</taxon>
        <taxon>Bionectriaceae</taxon>
        <taxon>Clonostachys</taxon>
    </lineage>
</organism>
<comment type="caution">
    <text evidence="1">The sequence shown here is derived from an EMBL/GenBank/DDBJ whole genome shotgun (WGS) entry which is preliminary data.</text>
</comment>
<keyword evidence="2" id="KW-1185">Reference proteome</keyword>
<proteinExistence type="predicted"/>
<reference evidence="1" key="1">
    <citation type="submission" date="2020-04" db="EMBL/GenBank/DDBJ databases">
        <authorList>
            <person name="Broberg M."/>
        </authorList>
    </citation>
    <scope>NUCLEOTIDE SEQUENCE</scope>
</reference>
<dbReference type="EMBL" id="CADEHS020000461">
    <property type="protein sequence ID" value="CAG9952055.1"/>
    <property type="molecule type" value="Genomic_DNA"/>
</dbReference>
<accession>A0ACA9UFM9</accession>
<protein>
    <submittedName>
        <fullName evidence="1">Uncharacterized protein</fullName>
    </submittedName>
</protein>
<name>A0ACA9UFM9_BIOOC</name>
<evidence type="ECO:0000313" key="2">
    <source>
        <dbReference type="Proteomes" id="UP000836387"/>
    </source>
</evidence>
<reference evidence="1" key="2">
    <citation type="submission" date="2021-10" db="EMBL/GenBank/DDBJ databases">
        <authorList>
            <person name="Piombo E."/>
        </authorList>
    </citation>
    <scope>NUCLEOTIDE SEQUENCE</scope>
</reference>